<gene>
    <name evidence="1" type="ORF">BDV25DRAFT_153281</name>
</gene>
<keyword evidence="2" id="KW-1185">Reference proteome</keyword>
<dbReference type="OrthoDB" id="4156665at2759"/>
<sequence length="127" mass="14569">MHAHRPSPTTAAQDEKPWKCHPDFIPTLQRLQTRLYPLVSSTTGLSHPEFPTSLLAYNLLTSRQLDDLAIHYHQVWPPVAATSYYPVVISPWVGAACERDVDLETKRRRFGHFIGMQRCESPTEEKE</sequence>
<dbReference type="Proteomes" id="UP000325780">
    <property type="component" value="Unassembled WGS sequence"/>
</dbReference>
<dbReference type="AlphaFoldDB" id="A0A5N6TXD8"/>
<dbReference type="EMBL" id="ML742079">
    <property type="protein sequence ID" value="KAE8151052.1"/>
    <property type="molecule type" value="Genomic_DNA"/>
</dbReference>
<accession>A0A5N6TXD8</accession>
<evidence type="ECO:0000313" key="1">
    <source>
        <dbReference type="EMBL" id="KAE8151052.1"/>
    </source>
</evidence>
<protein>
    <submittedName>
        <fullName evidence="1">Uncharacterized protein</fullName>
    </submittedName>
</protein>
<evidence type="ECO:0000313" key="2">
    <source>
        <dbReference type="Proteomes" id="UP000325780"/>
    </source>
</evidence>
<reference evidence="1 2" key="1">
    <citation type="submission" date="2019-04" db="EMBL/GenBank/DDBJ databases">
        <title>Friends and foes A comparative genomics study of 23 Aspergillus species from section Flavi.</title>
        <authorList>
            <consortium name="DOE Joint Genome Institute"/>
            <person name="Kjaerbolling I."/>
            <person name="Vesth T."/>
            <person name="Frisvad J.C."/>
            <person name="Nybo J.L."/>
            <person name="Theobald S."/>
            <person name="Kildgaard S."/>
            <person name="Isbrandt T."/>
            <person name="Kuo A."/>
            <person name="Sato A."/>
            <person name="Lyhne E.K."/>
            <person name="Kogle M.E."/>
            <person name="Wiebenga A."/>
            <person name="Kun R.S."/>
            <person name="Lubbers R.J."/>
            <person name="Makela M.R."/>
            <person name="Barry K."/>
            <person name="Chovatia M."/>
            <person name="Clum A."/>
            <person name="Daum C."/>
            <person name="Haridas S."/>
            <person name="He G."/>
            <person name="LaButti K."/>
            <person name="Lipzen A."/>
            <person name="Mondo S."/>
            <person name="Riley R."/>
            <person name="Salamov A."/>
            <person name="Simmons B.A."/>
            <person name="Magnuson J.K."/>
            <person name="Henrissat B."/>
            <person name="Mortensen U.H."/>
            <person name="Larsen T.O."/>
            <person name="Devries R.P."/>
            <person name="Grigoriev I.V."/>
            <person name="Machida M."/>
            <person name="Baker S.E."/>
            <person name="Andersen M.R."/>
        </authorList>
    </citation>
    <scope>NUCLEOTIDE SEQUENCE [LARGE SCALE GENOMIC DNA]</scope>
    <source>
        <strain evidence="1 2">IBT 18842</strain>
    </source>
</reference>
<name>A0A5N6TXD8_ASPAV</name>
<proteinExistence type="predicted"/>
<organism evidence="1 2">
    <name type="scientific">Aspergillus avenaceus</name>
    <dbReference type="NCBI Taxonomy" id="36643"/>
    <lineage>
        <taxon>Eukaryota</taxon>
        <taxon>Fungi</taxon>
        <taxon>Dikarya</taxon>
        <taxon>Ascomycota</taxon>
        <taxon>Pezizomycotina</taxon>
        <taxon>Eurotiomycetes</taxon>
        <taxon>Eurotiomycetidae</taxon>
        <taxon>Eurotiales</taxon>
        <taxon>Aspergillaceae</taxon>
        <taxon>Aspergillus</taxon>
        <taxon>Aspergillus subgen. Circumdati</taxon>
    </lineage>
</organism>